<feature type="compositionally biased region" description="Polar residues" evidence="1">
    <location>
        <begin position="589"/>
        <end position="605"/>
    </location>
</feature>
<dbReference type="RefSeq" id="WP_038694549.1">
    <property type="nucleotide sequence ID" value="NZ_CP009286.1"/>
</dbReference>
<evidence type="ECO:0000313" key="4">
    <source>
        <dbReference type="EMBL" id="AIQ63090.1"/>
    </source>
</evidence>
<dbReference type="AlphaFoldDB" id="A0A089LSL3"/>
<keyword evidence="5" id="KW-1185">Reference proteome</keyword>
<dbReference type="OrthoDB" id="9804872at2"/>
<dbReference type="Pfam" id="PF13559">
    <property type="entry name" value="DUF4129"/>
    <property type="match status" value="1"/>
</dbReference>
<dbReference type="EMBL" id="CP009286">
    <property type="protein sequence ID" value="AIQ63090.1"/>
    <property type="molecule type" value="Genomic_DNA"/>
</dbReference>
<name>A0A089LSL3_9BACL</name>
<dbReference type="InterPro" id="IPR002931">
    <property type="entry name" value="Transglutaminase-like"/>
</dbReference>
<evidence type="ECO:0000259" key="3">
    <source>
        <dbReference type="SMART" id="SM00460"/>
    </source>
</evidence>
<feature type="compositionally biased region" description="Polar residues" evidence="1">
    <location>
        <begin position="233"/>
        <end position="246"/>
    </location>
</feature>
<feature type="transmembrane region" description="Helical" evidence="2">
    <location>
        <begin position="109"/>
        <end position="127"/>
    </location>
</feature>
<dbReference type="HOGENOM" id="CLU_021791_1_0_9"/>
<dbReference type="InterPro" id="IPR052901">
    <property type="entry name" value="Bact_TGase-like"/>
</dbReference>
<dbReference type="SUPFAM" id="SSF54001">
    <property type="entry name" value="Cysteine proteinases"/>
    <property type="match status" value="1"/>
</dbReference>
<dbReference type="KEGG" id="pste:PSTEL_08290"/>
<feature type="transmembrane region" description="Helical" evidence="2">
    <location>
        <begin position="43"/>
        <end position="64"/>
    </location>
</feature>
<dbReference type="STRING" id="169760.PSTEL_08290"/>
<protein>
    <submittedName>
        <fullName evidence="4">Transglutaminase</fullName>
    </submittedName>
</protein>
<feature type="domain" description="Transglutaminase-like" evidence="3">
    <location>
        <begin position="493"/>
        <end position="576"/>
    </location>
</feature>
<feature type="region of interest" description="Disordered" evidence="1">
    <location>
        <begin position="232"/>
        <end position="260"/>
    </location>
</feature>
<dbReference type="InterPro" id="IPR038765">
    <property type="entry name" value="Papain-like_cys_pep_sf"/>
</dbReference>
<feature type="transmembrane region" description="Helical" evidence="2">
    <location>
        <begin position="158"/>
        <end position="175"/>
    </location>
</feature>
<dbReference type="PANTHER" id="PTHR42736:SF1">
    <property type="entry name" value="PROTEIN-GLUTAMINE GAMMA-GLUTAMYLTRANSFERASE"/>
    <property type="match status" value="1"/>
</dbReference>
<feature type="transmembrane region" description="Helical" evidence="2">
    <location>
        <begin position="71"/>
        <end position="89"/>
    </location>
</feature>
<gene>
    <name evidence="4" type="ORF">PSTEL_08290</name>
</gene>
<feature type="transmembrane region" description="Helical" evidence="2">
    <location>
        <begin position="12"/>
        <end position="31"/>
    </location>
</feature>
<keyword evidence="2" id="KW-0812">Transmembrane</keyword>
<accession>A0A089LSL3</accession>
<dbReference type="Proteomes" id="UP000029507">
    <property type="component" value="Chromosome"/>
</dbReference>
<evidence type="ECO:0000256" key="2">
    <source>
        <dbReference type="SAM" id="Phobius"/>
    </source>
</evidence>
<feature type="region of interest" description="Disordered" evidence="1">
    <location>
        <begin position="578"/>
        <end position="616"/>
    </location>
</feature>
<keyword evidence="2" id="KW-0472">Membrane</keyword>
<feature type="transmembrane region" description="Helical" evidence="2">
    <location>
        <begin position="620"/>
        <end position="641"/>
    </location>
</feature>
<evidence type="ECO:0000256" key="1">
    <source>
        <dbReference type="SAM" id="MobiDB-lite"/>
    </source>
</evidence>
<dbReference type="Gene3D" id="3.10.620.30">
    <property type="match status" value="1"/>
</dbReference>
<reference evidence="4 5" key="1">
    <citation type="submission" date="2014-08" db="EMBL/GenBank/DDBJ databases">
        <title>Comparative genomics of the Paenibacillus odorifer group.</title>
        <authorList>
            <person name="den Bakker H.C."/>
            <person name="Tsai Y.-C."/>
            <person name="Martin N."/>
            <person name="Korlach J."/>
            <person name="Wiedmann M."/>
        </authorList>
    </citation>
    <scope>NUCLEOTIDE SEQUENCE [LARGE SCALE GENOMIC DNA]</scope>
    <source>
        <strain evidence="4 5">DSM 14472</strain>
    </source>
</reference>
<dbReference type="Pfam" id="PF01841">
    <property type="entry name" value="Transglut_core"/>
    <property type="match status" value="1"/>
</dbReference>
<dbReference type="PANTHER" id="PTHR42736">
    <property type="entry name" value="PROTEIN-GLUTAMINE GAMMA-GLUTAMYLTRANSFERASE"/>
    <property type="match status" value="1"/>
</dbReference>
<organism evidence="4 5">
    <name type="scientific">Paenibacillus stellifer</name>
    <dbReference type="NCBI Taxonomy" id="169760"/>
    <lineage>
        <taxon>Bacteria</taxon>
        <taxon>Bacillati</taxon>
        <taxon>Bacillota</taxon>
        <taxon>Bacilli</taxon>
        <taxon>Bacillales</taxon>
        <taxon>Paenibacillaceae</taxon>
        <taxon>Paenibacillus</taxon>
    </lineage>
</organism>
<keyword evidence="2" id="KW-1133">Transmembrane helix</keyword>
<evidence type="ECO:0000313" key="5">
    <source>
        <dbReference type="Proteomes" id="UP000029507"/>
    </source>
</evidence>
<dbReference type="InterPro" id="IPR025403">
    <property type="entry name" value="TgpA-like_C"/>
</dbReference>
<feature type="transmembrane region" description="Helical" evidence="2">
    <location>
        <begin position="196"/>
        <end position="214"/>
    </location>
</feature>
<dbReference type="SMART" id="SM00460">
    <property type="entry name" value="TGc"/>
    <property type="match status" value="1"/>
</dbReference>
<feature type="compositionally biased region" description="Low complexity" evidence="1">
    <location>
        <begin position="247"/>
        <end position="260"/>
    </location>
</feature>
<feature type="transmembrane region" description="Helical" evidence="2">
    <location>
        <begin position="134"/>
        <end position="152"/>
    </location>
</feature>
<sequence length="747" mass="83718">MSGWWNQLKASWYRSFSLLWIFIIALQWLSYTDPVWLQQTSDSVLLTLTVIAVIEILLPVPLLYRMLVEGCAILYIVFRTINHYGLYIPYPSAPAGERLDDLLNQMTPYLWFALSAWALMLLVSYAVTSKARILLFIGTNITALAALDSFTSEVLWQEVAWTVLAGLGWLVTRHLNSFQRHYPRSWRAMLNYPLKIVVNIVLVIALVIIAGVNVPSVRPTLTDPYTAWREWNGTGTTQNRSAAKAQTDSSGTGSKGTASGYSLDDSNLGGGFAFDYSPVMSITTDTRIYMRGETRSVYSGKGWSDNIQSRRGGLDSAEVGEELENDYASKVPTKELKYSVRMLSNNRYPVLFGAYSISRIESIEGGSEAEGISWRSRDVEALVGKDLVIQGKSGTYPKSYELTSQLPVVPVQELSAKTFFQLYDGKDVPETYLQLPGSFPDRVRNLAAEVTAGANTPYEKILLLQQYLRETFPYTNQPDLSRKKSKDFVESFLFEIKEGYCDYYSTALVTMARSLDIPARWVKGYAPGEQAQLPDNVAMQVGRTTNSNYTITNADAHSWAEVYFGDYGWLPIEATPGFSAPMETENTADDQPQPSESPEQSAVNEEQTDPAGDATDTGMFSPWIVAAAAAVIAGWGSYLLWSRRVSLRFLLQRLRYGRPLSPAERIVAETERWVAMMRRKGCGREGNETLRESVNRWSGERPAAAGSLAALLDGFEKAKYSPEIIEDKDWQAVYTETLRLRTILRRK</sequence>
<proteinExistence type="predicted"/>